<accession>A0A1X9YU68</accession>
<name>A0A1X9YU68_9BACT</name>
<dbReference type="KEGG" id="pact:CA264_13825"/>
<sequence length="77" mass="8669">MKDRTIEKLLYKAAALLVICGTLVRILQLSDNYLGLYLMLAGLVLGATGIFRHMGYINSLEQRQKAMKNTAQQLKNK</sequence>
<dbReference type="RefSeq" id="WP_025607986.1">
    <property type="nucleotide sequence ID" value="NZ_CP021235.1"/>
</dbReference>
<dbReference type="OrthoDB" id="853653at2"/>
<keyword evidence="1" id="KW-1133">Transmembrane helix</keyword>
<feature type="transmembrane region" description="Helical" evidence="1">
    <location>
        <begin position="34"/>
        <end position="55"/>
    </location>
</feature>
<dbReference type="STRING" id="709015.GCA_000472485_02805"/>
<keyword evidence="3" id="KW-1185">Reference proteome</keyword>
<keyword evidence="1" id="KW-0472">Membrane</keyword>
<evidence type="ECO:0000256" key="1">
    <source>
        <dbReference type="SAM" id="Phobius"/>
    </source>
</evidence>
<evidence type="ECO:0000313" key="2">
    <source>
        <dbReference type="EMBL" id="ARS36427.1"/>
    </source>
</evidence>
<gene>
    <name evidence="2" type="ORF">CA264_13825</name>
</gene>
<dbReference type="Proteomes" id="UP000266292">
    <property type="component" value="Chromosome"/>
</dbReference>
<keyword evidence="1" id="KW-0812">Transmembrane</keyword>
<organism evidence="2 3">
    <name type="scientific">Pontibacter actiniarum</name>
    <dbReference type="NCBI Taxonomy" id="323450"/>
    <lineage>
        <taxon>Bacteria</taxon>
        <taxon>Pseudomonadati</taxon>
        <taxon>Bacteroidota</taxon>
        <taxon>Cytophagia</taxon>
        <taxon>Cytophagales</taxon>
        <taxon>Hymenobacteraceae</taxon>
        <taxon>Pontibacter</taxon>
    </lineage>
</organism>
<feature type="transmembrane region" description="Helical" evidence="1">
    <location>
        <begin position="9"/>
        <end position="28"/>
    </location>
</feature>
<dbReference type="EMBL" id="CP021235">
    <property type="protein sequence ID" value="ARS36427.1"/>
    <property type="molecule type" value="Genomic_DNA"/>
</dbReference>
<evidence type="ECO:0000313" key="3">
    <source>
        <dbReference type="Proteomes" id="UP000266292"/>
    </source>
</evidence>
<proteinExistence type="predicted"/>
<dbReference type="AlphaFoldDB" id="A0A1X9YU68"/>
<reference evidence="3" key="1">
    <citation type="submission" date="2017-05" db="EMBL/GenBank/DDBJ databases">
        <authorList>
            <person name="Ray J."/>
            <person name="Price M."/>
            <person name="Deutschbauer A."/>
        </authorList>
    </citation>
    <scope>NUCLEOTIDE SEQUENCE [LARGE SCALE GENOMIC DNA]</scope>
    <source>
        <strain evidence="3">DSM 19842</strain>
    </source>
</reference>
<protein>
    <submittedName>
        <fullName evidence="2">Uncharacterized protein</fullName>
    </submittedName>
</protein>